<proteinExistence type="predicted"/>
<dbReference type="EMBL" id="BK015629">
    <property type="protein sequence ID" value="DAE16705.1"/>
    <property type="molecule type" value="Genomic_DNA"/>
</dbReference>
<reference evidence="2" key="1">
    <citation type="journal article" date="2021" name="Proc. Natl. Acad. Sci. U.S.A.">
        <title>A Catalog of Tens of Thousands of Viruses from Human Metagenomes Reveals Hidden Associations with Chronic Diseases.</title>
        <authorList>
            <person name="Tisza M.J."/>
            <person name="Buck C.B."/>
        </authorList>
    </citation>
    <scope>NUCLEOTIDE SEQUENCE</scope>
    <source>
        <strain evidence="2">Ctn7K25</strain>
    </source>
</reference>
<protein>
    <submittedName>
        <fullName evidence="2">Uncharacterized protein</fullName>
    </submittedName>
</protein>
<feature type="region of interest" description="Disordered" evidence="1">
    <location>
        <begin position="1"/>
        <end position="41"/>
    </location>
</feature>
<sequence>MISPRGEALHAKRHPPRPSFHVAAGQSNTDNIYSQTKHFTS</sequence>
<evidence type="ECO:0000313" key="2">
    <source>
        <dbReference type="EMBL" id="DAE16705.1"/>
    </source>
</evidence>
<name>A0A8S5QD29_9CAUD</name>
<evidence type="ECO:0000256" key="1">
    <source>
        <dbReference type="SAM" id="MobiDB-lite"/>
    </source>
</evidence>
<organism evidence="2">
    <name type="scientific">Podoviridae sp. ctn7K25</name>
    <dbReference type="NCBI Taxonomy" id="2825273"/>
    <lineage>
        <taxon>Viruses</taxon>
        <taxon>Duplodnaviria</taxon>
        <taxon>Heunggongvirae</taxon>
        <taxon>Uroviricota</taxon>
        <taxon>Caudoviricetes</taxon>
    </lineage>
</organism>
<feature type="compositionally biased region" description="Polar residues" evidence="1">
    <location>
        <begin position="25"/>
        <end position="41"/>
    </location>
</feature>
<accession>A0A8S5QD29</accession>